<evidence type="ECO:0000313" key="2">
    <source>
        <dbReference type="Proteomes" id="UP000026962"/>
    </source>
</evidence>
<name>A0A0E0MN50_ORYPU</name>
<dbReference type="Gramene" id="OPUNC12G12970.1">
    <property type="protein sequence ID" value="OPUNC12G12970.1"/>
    <property type="gene ID" value="OPUNC12G12970"/>
</dbReference>
<proteinExistence type="predicted"/>
<reference evidence="1" key="1">
    <citation type="submission" date="2015-04" db="UniProtKB">
        <authorList>
            <consortium name="EnsemblPlants"/>
        </authorList>
    </citation>
    <scope>IDENTIFICATION</scope>
</reference>
<dbReference type="EnsemblPlants" id="OPUNC12G12970.1">
    <property type="protein sequence ID" value="OPUNC12G12970.1"/>
    <property type="gene ID" value="OPUNC12G12970"/>
</dbReference>
<protein>
    <submittedName>
        <fullName evidence="1">Uncharacterized protein</fullName>
    </submittedName>
</protein>
<accession>A0A0E0MN50</accession>
<reference evidence="1" key="2">
    <citation type="submission" date="2018-05" db="EMBL/GenBank/DDBJ databases">
        <title>OpunRS2 (Oryza punctata Reference Sequence Version 2).</title>
        <authorList>
            <person name="Zhang J."/>
            <person name="Kudrna D."/>
            <person name="Lee S."/>
            <person name="Talag J."/>
            <person name="Welchert J."/>
            <person name="Wing R.A."/>
        </authorList>
    </citation>
    <scope>NUCLEOTIDE SEQUENCE [LARGE SCALE GENOMIC DNA]</scope>
</reference>
<organism evidence="1">
    <name type="scientific">Oryza punctata</name>
    <name type="common">Red rice</name>
    <dbReference type="NCBI Taxonomy" id="4537"/>
    <lineage>
        <taxon>Eukaryota</taxon>
        <taxon>Viridiplantae</taxon>
        <taxon>Streptophyta</taxon>
        <taxon>Embryophyta</taxon>
        <taxon>Tracheophyta</taxon>
        <taxon>Spermatophyta</taxon>
        <taxon>Magnoliopsida</taxon>
        <taxon>Liliopsida</taxon>
        <taxon>Poales</taxon>
        <taxon>Poaceae</taxon>
        <taxon>BOP clade</taxon>
        <taxon>Oryzoideae</taxon>
        <taxon>Oryzeae</taxon>
        <taxon>Oryzinae</taxon>
        <taxon>Oryza</taxon>
    </lineage>
</organism>
<dbReference type="HOGENOM" id="CLU_041850_0_0_1"/>
<evidence type="ECO:0000313" key="1">
    <source>
        <dbReference type="EnsemblPlants" id="OPUNC12G12970.1"/>
    </source>
</evidence>
<dbReference type="Proteomes" id="UP000026962">
    <property type="component" value="Chromosome 12"/>
</dbReference>
<dbReference type="AlphaFoldDB" id="A0A0E0MN50"/>
<keyword evidence="2" id="KW-1185">Reference proteome</keyword>
<sequence length="189" mass="20107">MARDEAARQLAQHELKVSKAELALKMEEKGQLAEELAAVREVLKAREAELEAFCSETNRAKFVLSELNTRAHVTVQTLVCAFASIGVQSLTAPVEETAIGEKLKWVEKGGGFVIKATSAKGCSHIGPSARAEPSEVMALSGAGSGLNSPWRDVDDFTGKVSLALGHEAAMVAMSSAANGKRKETPKFLL</sequence>